<evidence type="ECO:0000256" key="6">
    <source>
        <dbReference type="ARBA" id="ARBA00022989"/>
    </source>
</evidence>
<keyword evidence="5 9" id="KW-0653">Protein transport</keyword>
<keyword evidence="2 9" id="KW-0813">Transport</keyword>
<dbReference type="PANTHER" id="PTHR14083">
    <property type="entry name" value="YIP1 INTERACTING FACTOR HOMOLOG YIF1 PROTEIN"/>
    <property type="match status" value="1"/>
</dbReference>
<comment type="caution">
    <text evidence="11">The sequence shown here is derived from an EMBL/GenBank/DDBJ whole genome shotgun (WGS) entry which is preliminary data.</text>
</comment>
<comment type="function">
    <text evidence="9">Has a role in transport between endoplasmic reticulum and Golgi.</text>
</comment>
<dbReference type="Proteomes" id="UP000031516">
    <property type="component" value="Unassembled WGS sequence"/>
</dbReference>
<keyword evidence="7 9" id="KW-0333">Golgi apparatus</keyword>
<dbReference type="GO" id="GO:0030134">
    <property type="term" value="C:COPII-coated ER to Golgi transport vesicle"/>
    <property type="evidence" value="ECO:0007669"/>
    <property type="project" value="TreeGrafter"/>
</dbReference>
<evidence type="ECO:0000313" key="11">
    <source>
        <dbReference type="EMBL" id="CDO92770.1"/>
    </source>
</evidence>
<sequence>MSYNPYYSEFGNDNNLAGDGATLKNKSGLTSAQHYGGQPNGGASQIPQQGVAQQQQNGSYFPSTSTNMAFQFGQTAFNQFVGQENINQFQETVSKATGATNSSVSHYFQVSNSYVFHKFKLITAPFLQRNWQRIPDSSNSFQPPRVDVNSPDLYIPVMGLITYILAWNVSEGLNGSFDPENLYFKLSSTLAFFLLDLIILRLGLYLLVSNTTSPVTSLVELTCYVGYKFVPLIFSMFFPASFVWLNRLAKLYLFVAFGVFLLRSIKFNLFVDMGNNTDFSFKKGTAKKVNYFLFLYGFFWQSVLMWLMA</sequence>
<feature type="compositionally biased region" description="Low complexity" evidence="10">
    <location>
        <begin position="45"/>
        <end position="56"/>
    </location>
</feature>
<feature type="region of interest" description="Disordered" evidence="10">
    <location>
        <begin position="28"/>
        <end position="58"/>
    </location>
</feature>
<protein>
    <recommendedName>
        <fullName evidence="9">Protein YIF1</fullName>
    </recommendedName>
</protein>
<proteinExistence type="inferred from homology"/>
<evidence type="ECO:0000256" key="5">
    <source>
        <dbReference type="ARBA" id="ARBA00022927"/>
    </source>
</evidence>
<evidence type="ECO:0000256" key="1">
    <source>
        <dbReference type="ARBA" id="ARBA00009727"/>
    </source>
</evidence>
<feature type="transmembrane region" description="Helical" evidence="9">
    <location>
        <begin position="224"/>
        <end position="244"/>
    </location>
</feature>
<dbReference type="AlphaFoldDB" id="A0A0A8L1Q4"/>
<comment type="similarity">
    <text evidence="1 9">Belongs to the YIF1 family.</text>
</comment>
<comment type="subcellular location">
    <subcellularLocation>
        <location evidence="9">Endoplasmic reticulum membrane</location>
        <topology evidence="9">Multi-pass membrane protein</topology>
    </subcellularLocation>
    <subcellularLocation>
        <location evidence="9">Golgi apparatus membrane</location>
        <topology evidence="9">Multi-pass membrane protein</topology>
    </subcellularLocation>
</comment>
<keyword evidence="4 9" id="KW-0256">Endoplasmic reticulum</keyword>
<dbReference type="PANTHER" id="PTHR14083:SF0">
    <property type="entry name" value="YIP1D-INTERACTING FACTOR 1, ISOFORM C"/>
    <property type="match status" value="1"/>
</dbReference>
<dbReference type="GO" id="GO:0005789">
    <property type="term" value="C:endoplasmic reticulum membrane"/>
    <property type="evidence" value="ECO:0007669"/>
    <property type="project" value="UniProtKB-SubCell"/>
</dbReference>
<keyword evidence="8 9" id="KW-0472">Membrane</keyword>
<gene>
    <name evidence="11" type="ORF">KLDO_g1081</name>
</gene>
<evidence type="ECO:0000256" key="10">
    <source>
        <dbReference type="SAM" id="MobiDB-lite"/>
    </source>
</evidence>
<evidence type="ECO:0000256" key="9">
    <source>
        <dbReference type="RuleBase" id="RU368073"/>
    </source>
</evidence>
<keyword evidence="3 9" id="KW-0812">Transmembrane</keyword>
<evidence type="ECO:0000256" key="7">
    <source>
        <dbReference type="ARBA" id="ARBA00023034"/>
    </source>
</evidence>
<feature type="transmembrane region" description="Helical" evidence="9">
    <location>
        <begin position="182"/>
        <end position="204"/>
    </location>
</feature>
<feature type="transmembrane region" description="Helical" evidence="9">
    <location>
        <begin position="251"/>
        <end position="271"/>
    </location>
</feature>
<dbReference type="GO" id="GO:0006888">
    <property type="term" value="P:endoplasmic reticulum to Golgi vesicle-mediated transport"/>
    <property type="evidence" value="ECO:0007669"/>
    <property type="project" value="UniProtKB-UniRule"/>
</dbReference>
<evidence type="ECO:0000256" key="2">
    <source>
        <dbReference type="ARBA" id="ARBA00022448"/>
    </source>
</evidence>
<dbReference type="EMBL" id="CCBQ010000018">
    <property type="protein sequence ID" value="CDO92770.1"/>
    <property type="molecule type" value="Genomic_DNA"/>
</dbReference>
<organism evidence="11 12">
    <name type="scientific">Kluyveromyces dobzhanskii CBS 2104</name>
    <dbReference type="NCBI Taxonomy" id="1427455"/>
    <lineage>
        <taxon>Eukaryota</taxon>
        <taxon>Fungi</taxon>
        <taxon>Dikarya</taxon>
        <taxon>Ascomycota</taxon>
        <taxon>Saccharomycotina</taxon>
        <taxon>Saccharomycetes</taxon>
        <taxon>Saccharomycetales</taxon>
        <taxon>Saccharomycetaceae</taxon>
        <taxon>Kluyveromyces</taxon>
    </lineage>
</organism>
<dbReference type="GO" id="GO:0000139">
    <property type="term" value="C:Golgi membrane"/>
    <property type="evidence" value="ECO:0007669"/>
    <property type="project" value="UniProtKB-SubCell"/>
</dbReference>
<evidence type="ECO:0000256" key="4">
    <source>
        <dbReference type="ARBA" id="ARBA00022824"/>
    </source>
</evidence>
<keyword evidence="6 9" id="KW-1133">Transmembrane helix</keyword>
<accession>A0A0A8L1Q4</accession>
<keyword evidence="12" id="KW-1185">Reference proteome</keyword>
<evidence type="ECO:0000313" key="12">
    <source>
        <dbReference type="Proteomes" id="UP000031516"/>
    </source>
</evidence>
<name>A0A0A8L1Q4_9SACH</name>
<dbReference type="OrthoDB" id="337750at2759"/>
<dbReference type="GO" id="GO:0015031">
    <property type="term" value="P:protein transport"/>
    <property type="evidence" value="ECO:0007669"/>
    <property type="project" value="UniProtKB-KW"/>
</dbReference>
<feature type="transmembrane region" description="Helical" evidence="9">
    <location>
        <begin position="291"/>
        <end position="308"/>
    </location>
</feature>
<evidence type="ECO:0000256" key="3">
    <source>
        <dbReference type="ARBA" id="ARBA00022692"/>
    </source>
</evidence>
<dbReference type="Pfam" id="PF03878">
    <property type="entry name" value="YIF1"/>
    <property type="match status" value="1"/>
</dbReference>
<reference evidence="11 12" key="1">
    <citation type="submission" date="2014-03" db="EMBL/GenBank/DDBJ databases">
        <title>The genome of Kluyveromyces dobzhanskii.</title>
        <authorList>
            <person name="Nystedt B."/>
            <person name="Astrom S."/>
        </authorList>
    </citation>
    <scope>NUCLEOTIDE SEQUENCE [LARGE SCALE GENOMIC DNA]</scope>
    <source>
        <strain evidence="11 12">CBS 2104</strain>
    </source>
</reference>
<dbReference type="InterPro" id="IPR005578">
    <property type="entry name" value="Yif1_fam"/>
</dbReference>
<dbReference type="GO" id="GO:0005793">
    <property type="term" value="C:endoplasmic reticulum-Golgi intermediate compartment"/>
    <property type="evidence" value="ECO:0007669"/>
    <property type="project" value="UniProtKB-UniRule"/>
</dbReference>
<evidence type="ECO:0000256" key="8">
    <source>
        <dbReference type="ARBA" id="ARBA00023136"/>
    </source>
</evidence>